<evidence type="ECO:0000259" key="1">
    <source>
        <dbReference type="PROSITE" id="PS51794"/>
    </source>
</evidence>
<dbReference type="SUPFAM" id="SSF143597">
    <property type="entry name" value="YojJ-like"/>
    <property type="match status" value="1"/>
</dbReference>
<dbReference type="AlphaFoldDB" id="S0G3J4"/>
<dbReference type="PROSITE" id="PS51794">
    <property type="entry name" value="DAC"/>
    <property type="match status" value="1"/>
</dbReference>
<reference evidence="2 3" key="1">
    <citation type="journal article" date="2013" name="Genome Announc.">
        <title>Draft Genome Sequence of Desulfotignum phosphitoxidans DSM 13687 Strain FiPS-3.</title>
        <authorList>
            <person name="Poehlein A."/>
            <person name="Daniel R."/>
            <person name="Simeonova D.D."/>
        </authorList>
    </citation>
    <scope>NUCLEOTIDE SEQUENCE [LARGE SCALE GENOMIC DNA]</scope>
    <source>
        <strain evidence="2 3">DSM 13687</strain>
    </source>
</reference>
<dbReference type="InterPro" id="IPR036888">
    <property type="entry name" value="DNA_integrity_DisA_N_sf"/>
</dbReference>
<dbReference type="RefSeq" id="WP_006967286.1">
    <property type="nucleotide sequence ID" value="NZ_APJX01000007.1"/>
</dbReference>
<dbReference type="EMBL" id="APJX01000007">
    <property type="protein sequence ID" value="EMS78777.1"/>
    <property type="molecule type" value="Genomic_DNA"/>
</dbReference>
<feature type="domain" description="DAC" evidence="1">
    <location>
        <begin position="307"/>
        <end position="457"/>
    </location>
</feature>
<dbReference type="Pfam" id="PF21749">
    <property type="entry name" value="DACND"/>
    <property type="match status" value="1"/>
</dbReference>
<keyword evidence="3" id="KW-1185">Reference proteome</keyword>
<evidence type="ECO:0000313" key="2">
    <source>
        <dbReference type="EMBL" id="EMS78777.1"/>
    </source>
</evidence>
<dbReference type="Gene3D" id="3.40.1700.10">
    <property type="entry name" value="DNA integrity scanning protein, DisA, N-terminal domain"/>
    <property type="match status" value="1"/>
</dbReference>
<comment type="caution">
    <text evidence="2">The sequence shown here is derived from an EMBL/GenBank/DDBJ whole genome shotgun (WGS) entry which is preliminary data.</text>
</comment>
<accession>S0G3J4</accession>
<sequence>MDQALYRKLCVANIINGVTEGLSKFSHPSRVALIYAADPADPVKVLDPQDLLRGHGVKIHTMFSAKESQWQTRIRTVIDGQPEGFQIPENDLALSGLISYGCCCSDFFYQAWFTEHHPDLCSIYPAQRWLEQAATLLIHDYNGKNAPIHSSEYALENYALQAIADHIVDQRDRHLAHDSKLQVPAILNHVLEISKTREEGAWPRGVLFFCDPAQIAKIEFITRIQKHQRPQLFNIKHIRKLMVAVEDSHRKLVSDGRTIIGITDEPVPDDAIAVHFRGDYGFLDIKDTRIASFFDGSFHSITREARLVELEELLLDTDLDTDRATVLFQVVSHLVHNAGRARHGCTLVIDLNDPPTRLSGHVLDPPLSLMETRNIELACSLLKIDGAVHLTADTCIHGFACLLDGRTIEWEKMARGARYNSALRFSAANSGIIVVVVSADRPVSIIYNGIEISAFSDWRPMSQHIPEPVVLENYLNGVLL</sequence>
<dbReference type="InterPro" id="IPR048552">
    <property type="entry name" value="DACND"/>
</dbReference>
<dbReference type="Pfam" id="PF21750">
    <property type="entry name" value="DACNH"/>
    <property type="match status" value="1"/>
</dbReference>
<dbReference type="InterPro" id="IPR048555">
    <property type="entry name" value="DACNH"/>
</dbReference>
<gene>
    <name evidence="2" type="ORF">Dpo_7c02530</name>
</gene>
<organism evidence="2 3">
    <name type="scientific">Desulfotignum phosphitoxidans DSM 13687</name>
    <dbReference type="NCBI Taxonomy" id="1286635"/>
    <lineage>
        <taxon>Bacteria</taxon>
        <taxon>Pseudomonadati</taxon>
        <taxon>Thermodesulfobacteriota</taxon>
        <taxon>Desulfobacteria</taxon>
        <taxon>Desulfobacterales</taxon>
        <taxon>Desulfobacteraceae</taxon>
        <taxon>Desulfotignum</taxon>
    </lineage>
</organism>
<dbReference type="Pfam" id="PF02457">
    <property type="entry name" value="DAC"/>
    <property type="match status" value="1"/>
</dbReference>
<protein>
    <submittedName>
        <fullName evidence="2">DisA bacterial checkpoint controller nucleotide-binding protein</fullName>
    </submittedName>
</protein>
<proteinExistence type="predicted"/>
<dbReference type="OrthoDB" id="859517at2"/>
<dbReference type="InterPro" id="IPR003390">
    <property type="entry name" value="DNA_integrity_scan_DisA_N"/>
</dbReference>
<name>S0G3J4_9BACT</name>
<evidence type="ECO:0000313" key="3">
    <source>
        <dbReference type="Proteomes" id="UP000014216"/>
    </source>
</evidence>
<dbReference type="Proteomes" id="UP000014216">
    <property type="component" value="Unassembled WGS sequence"/>
</dbReference>
<dbReference type="PATRIC" id="fig|1286635.3.peg.3431"/>